<dbReference type="CDD" id="cd17073">
    <property type="entry name" value="KHA"/>
    <property type="match status" value="1"/>
</dbReference>
<evidence type="ECO:0000313" key="2">
    <source>
        <dbReference type="EMBL" id="KAK8779398.1"/>
    </source>
</evidence>
<keyword evidence="3" id="KW-1185">Reference proteome</keyword>
<dbReference type="EMBL" id="JARKHS020009852">
    <property type="protein sequence ID" value="KAK8779398.1"/>
    <property type="molecule type" value="Genomic_DNA"/>
</dbReference>
<dbReference type="InterPro" id="IPR036572">
    <property type="entry name" value="Doublecortin_dom_sf"/>
</dbReference>
<dbReference type="Proteomes" id="UP001321473">
    <property type="component" value="Unassembled WGS sequence"/>
</dbReference>
<dbReference type="Pfam" id="PF11834">
    <property type="entry name" value="KHA"/>
    <property type="match status" value="1"/>
</dbReference>
<gene>
    <name evidence="2" type="ORF">V5799_019263</name>
</gene>
<dbReference type="PROSITE" id="PS51490">
    <property type="entry name" value="KHA"/>
    <property type="match status" value="1"/>
</dbReference>
<dbReference type="AlphaFoldDB" id="A0AAQ4EXX5"/>
<comment type="caution">
    <text evidence="2">The sequence shown here is derived from an EMBL/GenBank/DDBJ whole genome shotgun (WGS) entry which is preliminary data.</text>
</comment>
<name>A0AAQ4EXX5_AMBAM</name>
<reference evidence="2 3" key="1">
    <citation type="journal article" date="2023" name="Arcadia Sci">
        <title>De novo assembly of a long-read Amblyomma americanum tick genome.</title>
        <authorList>
            <person name="Chou S."/>
            <person name="Poskanzer K.E."/>
            <person name="Rollins M."/>
            <person name="Thuy-Boun P.S."/>
        </authorList>
    </citation>
    <scope>NUCLEOTIDE SEQUENCE [LARGE SCALE GENOMIC DNA]</scope>
    <source>
        <strain evidence="2">F_SG_1</strain>
        <tissue evidence="2">Salivary glands</tissue>
    </source>
</reference>
<evidence type="ECO:0000313" key="3">
    <source>
        <dbReference type="Proteomes" id="UP001321473"/>
    </source>
</evidence>
<dbReference type="InterPro" id="IPR021789">
    <property type="entry name" value="KHA_dom"/>
</dbReference>
<evidence type="ECO:0000259" key="1">
    <source>
        <dbReference type="PROSITE" id="PS51490"/>
    </source>
</evidence>
<sequence>MWFAKRPRTESANDNANNAIRVIVYRNGTHHEGKVFPVPRTFDELLRDISSKFAIQATRLFTSKGGEIDNITLIRQVCCSGSSHRDEDVLFASCGENFAGEPRLSFRIK</sequence>
<dbReference type="GO" id="GO:0035556">
    <property type="term" value="P:intracellular signal transduction"/>
    <property type="evidence" value="ECO:0007669"/>
    <property type="project" value="InterPro"/>
</dbReference>
<protein>
    <recommendedName>
        <fullName evidence="1">KHA domain-containing protein</fullName>
    </recommendedName>
</protein>
<feature type="domain" description="KHA" evidence="1">
    <location>
        <begin position="21"/>
        <end position="100"/>
    </location>
</feature>
<organism evidence="2 3">
    <name type="scientific">Amblyomma americanum</name>
    <name type="common">Lone star tick</name>
    <dbReference type="NCBI Taxonomy" id="6943"/>
    <lineage>
        <taxon>Eukaryota</taxon>
        <taxon>Metazoa</taxon>
        <taxon>Ecdysozoa</taxon>
        <taxon>Arthropoda</taxon>
        <taxon>Chelicerata</taxon>
        <taxon>Arachnida</taxon>
        <taxon>Acari</taxon>
        <taxon>Parasitiformes</taxon>
        <taxon>Ixodida</taxon>
        <taxon>Ixodoidea</taxon>
        <taxon>Ixodidae</taxon>
        <taxon>Amblyomminae</taxon>
        <taxon>Amblyomma</taxon>
    </lineage>
</organism>
<accession>A0AAQ4EXX5</accession>
<dbReference type="SUPFAM" id="SSF89837">
    <property type="entry name" value="Doublecortin (DC)"/>
    <property type="match status" value="1"/>
</dbReference>
<dbReference type="Gene3D" id="3.10.20.230">
    <property type="entry name" value="Doublecortin domain"/>
    <property type="match status" value="1"/>
</dbReference>
<proteinExistence type="predicted"/>